<organism evidence="8 9">
    <name type="scientific">Durusdinium trenchii</name>
    <dbReference type="NCBI Taxonomy" id="1381693"/>
    <lineage>
        <taxon>Eukaryota</taxon>
        <taxon>Sar</taxon>
        <taxon>Alveolata</taxon>
        <taxon>Dinophyceae</taxon>
        <taxon>Suessiales</taxon>
        <taxon>Symbiodiniaceae</taxon>
        <taxon>Durusdinium</taxon>
    </lineage>
</organism>
<keyword evidence="9" id="KW-1185">Reference proteome</keyword>
<evidence type="ECO:0000256" key="3">
    <source>
        <dbReference type="ARBA" id="ARBA00022763"/>
    </source>
</evidence>
<evidence type="ECO:0000313" key="8">
    <source>
        <dbReference type="EMBL" id="CAK8995884.1"/>
    </source>
</evidence>
<feature type="region of interest" description="Disordered" evidence="6">
    <location>
        <begin position="347"/>
        <end position="368"/>
    </location>
</feature>
<dbReference type="InterPro" id="IPR001357">
    <property type="entry name" value="BRCT_dom"/>
</dbReference>
<keyword evidence="4" id="KW-0234">DNA repair</keyword>
<reference evidence="8 9" key="1">
    <citation type="submission" date="2024-02" db="EMBL/GenBank/DDBJ databases">
        <authorList>
            <person name="Chen Y."/>
            <person name="Shah S."/>
            <person name="Dougan E. K."/>
            <person name="Thang M."/>
            <person name="Chan C."/>
        </authorList>
    </citation>
    <scope>NUCLEOTIDE SEQUENCE [LARGE SCALE GENOMIC DNA]</scope>
</reference>
<dbReference type="Gene3D" id="3.40.50.10190">
    <property type="entry name" value="BRCT domain"/>
    <property type="match status" value="1"/>
</dbReference>
<evidence type="ECO:0000256" key="2">
    <source>
        <dbReference type="ARBA" id="ARBA00022737"/>
    </source>
</evidence>
<protein>
    <recommendedName>
        <fullName evidence="7">BRCT domain-containing protein</fullName>
    </recommendedName>
</protein>
<feature type="region of interest" description="Disordered" evidence="6">
    <location>
        <begin position="208"/>
        <end position="229"/>
    </location>
</feature>
<dbReference type="Proteomes" id="UP001642484">
    <property type="component" value="Unassembled WGS sequence"/>
</dbReference>
<evidence type="ECO:0000256" key="4">
    <source>
        <dbReference type="ARBA" id="ARBA00023204"/>
    </source>
</evidence>
<gene>
    <name evidence="8" type="ORF">CCMP2556_LOCUS4217</name>
</gene>
<name>A0ABP0I371_9DINO</name>
<evidence type="ECO:0000256" key="6">
    <source>
        <dbReference type="SAM" id="MobiDB-lite"/>
    </source>
</evidence>
<feature type="compositionally biased region" description="Polar residues" evidence="6">
    <location>
        <begin position="709"/>
        <end position="718"/>
    </location>
</feature>
<accession>A0ABP0I371</accession>
<evidence type="ECO:0000259" key="7">
    <source>
        <dbReference type="PROSITE" id="PS50172"/>
    </source>
</evidence>
<keyword evidence="2" id="KW-0677">Repeat</keyword>
<keyword evidence="5" id="KW-0539">Nucleus</keyword>
<keyword evidence="3" id="KW-0227">DNA damage</keyword>
<feature type="domain" description="BRCT" evidence="7">
    <location>
        <begin position="518"/>
        <end position="614"/>
    </location>
</feature>
<dbReference type="SUPFAM" id="SSF52113">
    <property type="entry name" value="BRCT domain"/>
    <property type="match status" value="2"/>
</dbReference>
<dbReference type="InterPro" id="IPR036420">
    <property type="entry name" value="BRCT_dom_sf"/>
</dbReference>
<evidence type="ECO:0000256" key="5">
    <source>
        <dbReference type="ARBA" id="ARBA00023242"/>
    </source>
</evidence>
<dbReference type="InterPro" id="IPR031099">
    <property type="entry name" value="BRCA1-associated"/>
</dbReference>
<feature type="region of interest" description="Disordered" evidence="6">
    <location>
        <begin position="685"/>
        <end position="718"/>
    </location>
</feature>
<evidence type="ECO:0000313" key="9">
    <source>
        <dbReference type="Proteomes" id="UP001642484"/>
    </source>
</evidence>
<proteinExistence type="predicted"/>
<dbReference type="EMBL" id="CAXAMN010001714">
    <property type="protein sequence ID" value="CAK8995884.1"/>
    <property type="molecule type" value="Genomic_DNA"/>
</dbReference>
<feature type="compositionally biased region" description="Pro residues" evidence="6">
    <location>
        <begin position="214"/>
        <end position="225"/>
    </location>
</feature>
<dbReference type="PANTHER" id="PTHR13763:SF0">
    <property type="entry name" value="BREAST CANCER TYPE 1 SUSCEPTIBILITY PROTEIN"/>
    <property type="match status" value="1"/>
</dbReference>
<comment type="subcellular location">
    <subcellularLocation>
        <location evidence="1">Nucleus</location>
    </subcellularLocation>
</comment>
<dbReference type="PANTHER" id="PTHR13763">
    <property type="entry name" value="BREAST CANCER TYPE 1 SUSCEPTIBILITY PROTEIN BRCA1"/>
    <property type="match status" value="1"/>
</dbReference>
<dbReference type="PROSITE" id="PS50172">
    <property type="entry name" value="BRCT"/>
    <property type="match status" value="1"/>
</dbReference>
<feature type="region of interest" description="Disordered" evidence="6">
    <location>
        <begin position="414"/>
        <end position="497"/>
    </location>
</feature>
<sequence>MPAPTEAMATVRIEVEFAHFACCSCGESGVPLGPLDWDAAAWWNTLRCKECLLNLGYQEESRIRKASPAPSRPDGLVAGIFPNTLEVQQLLQELDTVNGTIRALDEMIAAENIPLADGIGASSSVASSGMISAEALAACNTLPGQIPSSATLPGQPVIGGLQLLAASAAHEVCVNSGLGWSNALVAMDAPSSRRLADAQDTAHVASLLCSPRSPDSPPAPPPLPRPDSQELFPVVPIEAIESEPPAAEGAVQSEGRPRQPVVVDLVPLWNGAPEEVGLGVLPPPQLPQPELHALVPMDDAIESFSEDVVLKSLELPDALDPPDLIQATWEPLEPLKNELQHLPALQNALDHPPRPGQHLQASRPSEQAGALVAVESNMTSHDLAFYRNVIDVTDDPLGPNRPPASAEATALVPVTSNAPSHAPSAPDGRAAPLRRRRPALLSQVVRRLGPRSQTASQRLGRSLARSRRSRPVTGGWILSQRKSQGGQAKHVKHTEEREVTVERMQESGAVGAASCPERPNVLFTGFSRSDLHRLKQSVNCLGGSAVRDLPAGRTAAETRVVVRCTTSTCGLQIAGARTIKYLDAVLAGAWVLSPEWVYASMRAGHWLEEADFELQGDTAKMGGPPQGRRHGPELFAGLRFHFVSQARKCRKDLHFEDEAEGPAPHQLARLARRAGAEVLETLRKVSDAKEDPPHLAQELASTRKRKRSANSAGKESSSLPHLWWRKPIMVTVPSKGRGLDRTAKLADELGWVTLPSTWMLDCISGGEVCSPQGCRLTSSRQFEE</sequence>
<comment type="caution">
    <text evidence="8">The sequence shown here is derived from an EMBL/GenBank/DDBJ whole genome shotgun (WGS) entry which is preliminary data.</text>
</comment>
<evidence type="ECO:0000256" key="1">
    <source>
        <dbReference type="ARBA" id="ARBA00004123"/>
    </source>
</evidence>